<dbReference type="Pfam" id="PF02752">
    <property type="entry name" value="Arrestin_C"/>
    <property type="match status" value="1"/>
</dbReference>
<evidence type="ECO:0000313" key="3">
    <source>
        <dbReference type="EMBL" id="RSL47800.1"/>
    </source>
</evidence>
<reference evidence="3 4" key="1">
    <citation type="submission" date="2017-06" db="EMBL/GenBank/DDBJ databases">
        <title>Comparative genomic analysis of Ambrosia Fusariam Clade fungi.</title>
        <authorList>
            <person name="Stajich J.E."/>
            <person name="Carrillo J."/>
            <person name="Kijimoto T."/>
            <person name="Eskalen A."/>
            <person name="O'Donnell K."/>
            <person name="Kasson M."/>
        </authorList>
    </citation>
    <scope>NUCLEOTIDE SEQUENCE [LARGE SCALE GENOMIC DNA]</scope>
    <source>
        <strain evidence="3 4">NRRL62584</strain>
    </source>
</reference>
<dbReference type="Proteomes" id="UP000288168">
    <property type="component" value="Unassembled WGS sequence"/>
</dbReference>
<keyword evidence="4" id="KW-1185">Reference proteome</keyword>
<evidence type="ECO:0000259" key="2">
    <source>
        <dbReference type="Pfam" id="PF02752"/>
    </source>
</evidence>
<comment type="caution">
    <text evidence="3">The sequence shown here is derived from an EMBL/GenBank/DDBJ whole genome shotgun (WGS) entry which is preliminary data.</text>
</comment>
<dbReference type="STRING" id="1325734.A0A428P433"/>
<dbReference type="AlphaFoldDB" id="A0A428P433"/>
<organism evidence="3 4">
    <name type="scientific">Fusarium duplospermum</name>
    <dbReference type="NCBI Taxonomy" id="1325734"/>
    <lineage>
        <taxon>Eukaryota</taxon>
        <taxon>Fungi</taxon>
        <taxon>Dikarya</taxon>
        <taxon>Ascomycota</taxon>
        <taxon>Pezizomycotina</taxon>
        <taxon>Sordariomycetes</taxon>
        <taxon>Hypocreomycetidae</taxon>
        <taxon>Hypocreales</taxon>
        <taxon>Nectriaceae</taxon>
        <taxon>Fusarium</taxon>
        <taxon>Fusarium solani species complex</taxon>
    </lineage>
</organism>
<gene>
    <name evidence="3" type="ORF">CEP54_013228</name>
</gene>
<feature type="domain" description="Arrestin C-terminal-like" evidence="2">
    <location>
        <begin position="78"/>
        <end position="181"/>
    </location>
</feature>
<evidence type="ECO:0000256" key="1">
    <source>
        <dbReference type="SAM" id="MobiDB-lite"/>
    </source>
</evidence>
<feature type="region of interest" description="Disordered" evidence="1">
    <location>
        <begin position="224"/>
        <end position="256"/>
    </location>
</feature>
<accession>A0A428P433</accession>
<evidence type="ECO:0000313" key="4">
    <source>
        <dbReference type="Proteomes" id="UP000288168"/>
    </source>
</evidence>
<dbReference type="InterPro" id="IPR011022">
    <property type="entry name" value="Arrestin_C-like"/>
</dbReference>
<dbReference type="OrthoDB" id="2333384at2759"/>
<protein>
    <recommendedName>
        <fullName evidence="2">Arrestin C-terminal-like domain-containing protein</fullName>
    </recommendedName>
</protein>
<sequence length="256" mass="28985">MPEARITYTLKATRSRPRLLRDVYTRKHLRIFRTPSPDALEMMQSVPIERTWLNKIDYFLNLSTGVVMLGGSVILEMRLSSSRTLFHPREHRAGRTISTWDFQVSRDYNQQDLLEGTDQQVWAITKKLNIPNRLCDCIQDLNVHCIRVYHKVRVVIPLRNADGHISELAMGLPLVITINPNMHFDGQSSASNPLALRSCVEAATANPPGYGEHILDQIFDEVAHEEARSTGSPSADNIQPPAYDAVARSSRQDQVD</sequence>
<dbReference type="EMBL" id="NKCI01000209">
    <property type="protein sequence ID" value="RSL47800.1"/>
    <property type="molecule type" value="Genomic_DNA"/>
</dbReference>
<name>A0A428P433_9HYPO</name>
<proteinExistence type="predicted"/>